<gene>
    <name evidence="1" type="ORF">CA13_53630</name>
</gene>
<keyword evidence="2" id="KW-1185">Reference proteome</keyword>
<evidence type="ECO:0000313" key="1">
    <source>
        <dbReference type="EMBL" id="TWT83890.1"/>
    </source>
</evidence>
<proteinExistence type="predicted"/>
<sequence length="76" mass="8742">MLAHRWRRNVRHFLRAVQLIHLPTRLLVIEVILVSHLREIGKPIVIANGGPSRPMLHNMTIHFDETVTVYGTIVTS</sequence>
<name>A0A5C5Z9L5_9BACT</name>
<evidence type="ECO:0000313" key="2">
    <source>
        <dbReference type="Proteomes" id="UP000315010"/>
    </source>
</evidence>
<comment type="caution">
    <text evidence="1">The sequence shown here is derived from an EMBL/GenBank/DDBJ whole genome shotgun (WGS) entry which is preliminary data.</text>
</comment>
<reference evidence="1 2" key="1">
    <citation type="submission" date="2019-02" db="EMBL/GenBank/DDBJ databases">
        <title>Deep-cultivation of Planctomycetes and their phenomic and genomic characterization uncovers novel biology.</title>
        <authorList>
            <person name="Wiegand S."/>
            <person name="Jogler M."/>
            <person name="Boedeker C."/>
            <person name="Pinto D."/>
            <person name="Vollmers J."/>
            <person name="Rivas-Marin E."/>
            <person name="Kohn T."/>
            <person name="Peeters S.H."/>
            <person name="Heuer A."/>
            <person name="Rast P."/>
            <person name="Oberbeckmann S."/>
            <person name="Bunk B."/>
            <person name="Jeske O."/>
            <person name="Meyerdierks A."/>
            <person name="Storesund J.E."/>
            <person name="Kallscheuer N."/>
            <person name="Luecker S."/>
            <person name="Lage O.M."/>
            <person name="Pohl T."/>
            <person name="Merkel B.J."/>
            <person name="Hornburger P."/>
            <person name="Mueller R.-W."/>
            <person name="Bruemmer F."/>
            <person name="Labrenz M."/>
            <person name="Spormann A.M."/>
            <person name="Op Den Camp H."/>
            <person name="Overmann J."/>
            <person name="Amann R."/>
            <person name="Jetten M.S.M."/>
            <person name="Mascher T."/>
            <person name="Medema M.H."/>
            <person name="Devos D.P."/>
            <person name="Kaster A.-K."/>
            <person name="Ovreas L."/>
            <person name="Rohde M."/>
            <person name="Galperin M.Y."/>
            <person name="Jogler C."/>
        </authorList>
    </citation>
    <scope>NUCLEOTIDE SEQUENCE [LARGE SCALE GENOMIC DNA]</scope>
    <source>
        <strain evidence="1 2">CA13</strain>
    </source>
</reference>
<dbReference type="AlphaFoldDB" id="A0A5C5Z9L5"/>
<protein>
    <submittedName>
        <fullName evidence="1">Uncharacterized protein</fullName>
    </submittedName>
</protein>
<organism evidence="1 2">
    <name type="scientific">Novipirellula herctigrandis</name>
    <dbReference type="NCBI Taxonomy" id="2527986"/>
    <lineage>
        <taxon>Bacteria</taxon>
        <taxon>Pseudomonadati</taxon>
        <taxon>Planctomycetota</taxon>
        <taxon>Planctomycetia</taxon>
        <taxon>Pirellulales</taxon>
        <taxon>Pirellulaceae</taxon>
        <taxon>Novipirellula</taxon>
    </lineage>
</organism>
<dbReference type="Proteomes" id="UP000315010">
    <property type="component" value="Unassembled WGS sequence"/>
</dbReference>
<accession>A0A5C5Z9L5</accession>
<dbReference type="EMBL" id="SJPJ01000001">
    <property type="protein sequence ID" value="TWT83890.1"/>
    <property type="molecule type" value="Genomic_DNA"/>
</dbReference>